<dbReference type="OrthoDB" id="6134317at2759"/>
<dbReference type="GeneID" id="106699971"/>
<evidence type="ECO:0000256" key="2">
    <source>
        <dbReference type="ARBA" id="ARBA00022692"/>
    </source>
</evidence>
<dbReference type="GO" id="GO:0005886">
    <property type="term" value="C:plasma membrane"/>
    <property type="evidence" value="ECO:0007669"/>
    <property type="project" value="TreeGrafter"/>
</dbReference>
<dbReference type="OMA" id="ARTENKC"/>
<evidence type="ECO:0000313" key="7">
    <source>
        <dbReference type="Proteomes" id="UP000002852"/>
    </source>
</evidence>
<dbReference type="KEGG" id="xma:106699971"/>
<name>A0A3B5QNA7_XIPMA</name>
<dbReference type="Ensembl" id="ENSXMAT00000039559.1">
    <property type="protein sequence ID" value="ENSXMAP00000032166.1"/>
    <property type="gene ID" value="ENSXMAG00000021243.1"/>
</dbReference>
<dbReference type="PRINTS" id="PR00259">
    <property type="entry name" value="TMFOUR"/>
</dbReference>
<dbReference type="GO" id="GO:1900746">
    <property type="term" value="P:regulation of vascular endothelial growth factor signaling pathway"/>
    <property type="evidence" value="ECO:0007669"/>
    <property type="project" value="TreeGrafter"/>
</dbReference>
<evidence type="ECO:0000256" key="4">
    <source>
        <dbReference type="ARBA" id="ARBA00023136"/>
    </source>
</evidence>
<keyword evidence="4 5" id="KW-0472">Membrane</keyword>
<dbReference type="PANTHER" id="PTHR19282">
    <property type="entry name" value="TETRASPANIN"/>
    <property type="match status" value="1"/>
</dbReference>
<keyword evidence="7" id="KW-1185">Reference proteome</keyword>
<keyword evidence="2 5" id="KW-0812">Transmembrane</keyword>
<keyword evidence="3 5" id="KW-1133">Transmembrane helix</keyword>
<dbReference type="AlphaFoldDB" id="A0A3B5QNA7"/>
<evidence type="ECO:0000313" key="6">
    <source>
        <dbReference type="Ensembl" id="ENSXMAP00000032166.1"/>
    </source>
</evidence>
<dbReference type="InterPro" id="IPR008952">
    <property type="entry name" value="Tetraspanin_EC2_sf"/>
</dbReference>
<feature type="transmembrane region" description="Helical" evidence="5">
    <location>
        <begin position="79"/>
        <end position="101"/>
    </location>
</feature>
<dbReference type="Gene3D" id="1.10.1450.10">
    <property type="entry name" value="Tetraspanin"/>
    <property type="match status" value="1"/>
</dbReference>
<comment type="subcellular location">
    <subcellularLocation>
        <location evidence="1">Membrane</location>
        <topology evidence="1">Multi-pass membrane protein</topology>
    </subcellularLocation>
</comment>
<organism evidence="6 7">
    <name type="scientific">Xiphophorus maculatus</name>
    <name type="common">Southern platyfish</name>
    <name type="synonym">Platypoecilus maculatus</name>
    <dbReference type="NCBI Taxonomy" id="8083"/>
    <lineage>
        <taxon>Eukaryota</taxon>
        <taxon>Metazoa</taxon>
        <taxon>Chordata</taxon>
        <taxon>Craniata</taxon>
        <taxon>Vertebrata</taxon>
        <taxon>Euteleostomi</taxon>
        <taxon>Actinopterygii</taxon>
        <taxon>Neopterygii</taxon>
        <taxon>Teleostei</taxon>
        <taxon>Neoteleostei</taxon>
        <taxon>Acanthomorphata</taxon>
        <taxon>Ovalentaria</taxon>
        <taxon>Atherinomorphae</taxon>
        <taxon>Cyprinodontiformes</taxon>
        <taxon>Poeciliidae</taxon>
        <taxon>Poeciliinae</taxon>
        <taxon>Xiphophorus</taxon>
    </lineage>
</organism>
<dbReference type="Proteomes" id="UP000002852">
    <property type="component" value="Unassembled WGS sequence"/>
</dbReference>
<accession>A0A3B5QNA7</accession>
<dbReference type="SUPFAM" id="SSF48652">
    <property type="entry name" value="Tetraspanin"/>
    <property type="match status" value="1"/>
</dbReference>
<dbReference type="GeneTree" id="ENSGT00940000172311"/>
<reference evidence="6" key="4">
    <citation type="submission" date="2025-09" db="UniProtKB">
        <authorList>
            <consortium name="Ensembl"/>
        </authorList>
    </citation>
    <scope>IDENTIFICATION</scope>
    <source>
        <strain evidence="6">JP 163 A</strain>
    </source>
</reference>
<dbReference type="RefSeq" id="XP_014328444.1">
    <property type="nucleotide sequence ID" value="XM_014472958.2"/>
</dbReference>
<protein>
    <submittedName>
        <fullName evidence="6">23 kDa integral membrane protein-like</fullName>
    </submittedName>
</protein>
<reference evidence="7" key="1">
    <citation type="submission" date="2012-01" db="EMBL/GenBank/DDBJ databases">
        <authorList>
            <person name="Walter R."/>
            <person name="Schartl M."/>
            <person name="Warren W."/>
        </authorList>
    </citation>
    <scope>NUCLEOTIDE SEQUENCE [LARGE SCALE GENOMIC DNA]</scope>
    <source>
        <strain evidence="7">JP 163 A</strain>
    </source>
</reference>
<dbReference type="Pfam" id="PF00335">
    <property type="entry name" value="Tetraspanin"/>
    <property type="match status" value="1"/>
</dbReference>
<feature type="transmembrane region" description="Helical" evidence="5">
    <location>
        <begin position="49"/>
        <end position="67"/>
    </location>
</feature>
<evidence type="ECO:0000256" key="1">
    <source>
        <dbReference type="ARBA" id="ARBA00004141"/>
    </source>
</evidence>
<reference evidence="7" key="2">
    <citation type="journal article" date="2013" name="Nat. Genet.">
        <title>The genome of the platyfish, Xiphophorus maculatus, provides insights into evolutionary adaptation and several complex traits.</title>
        <authorList>
            <person name="Schartl M."/>
            <person name="Walter R.B."/>
            <person name="Shen Y."/>
            <person name="Garcia T."/>
            <person name="Catchen J."/>
            <person name="Amores A."/>
            <person name="Braasch I."/>
            <person name="Chalopin D."/>
            <person name="Volff J.N."/>
            <person name="Lesch K.P."/>
            <person name="Bisazza A."/>
            <person name="Minx P."/>
            <person name="Hillier L."/>
            <person name="Wilson R.K."/>
            <person name="Fuerstenberg S."/>
            <person name="Boore J."/>
            <person name="Searle S."/>
            <person name="Postlethwait J.H."/>
            <person name="Warren W.C."/>
        </authorList>
    </citation>
    <scope>NUCLEOTIDE SEQUENCE [LARGE SCALE GENOMIC DNA]</scope>
    <source>
        <strain evidence="7">JP 163 A</strain>
    </source>
</reference>
<dbReference type="InParanoid" id="A0A3B5QNA7"/>
<evidence type="ECO:0000256" key="5">
    <source>
        <dbReference type="SAM" id="Phobius"/>
    </source>
</evidence>
<dbReference type="PANTHER" id="PTHR19282:SF456">
    <property type="entry name" value="CD63 MOLECULE"/>
    <property type="match status" value="1"/>
</dbReference>
<proteinExistence type="predicted"/>
<sequence length="237" mass="26068">MGKIDGCLKAVFISFNCLFACLGGILIYVLIRFSPSDYEMEGIDAPSVIWLWVFAVITLLISLLGSHAARTENKCGLKLFAVLMGLGMVLMLVFGVAVVVLKKQEMENFRSPKVAQEFLKDNEKKQLLETLQEHLHCCGWSGVEDWGSDVPKSCRCTLSYEECKPNPQGSIGPSSVHSKSCGEIVGDYVEYAVKIGLCIIFGFAFVAMMGLIISANMINQISRHDRAGMSAFAMKAY</sequence>
<evidence type="ECO:0000256" key="3">
    <source>
        <dbReference type="ARBA" id="ARBA00022989"/>
    </source>
</evidence>
<dbReference type="InterPro" id="IPR018499">
    <property type="entry name" value="Tetraspanin/Peripherin"/>
</dbReference>
<feature type="transmembrane region" description="Helical" evidence="5">
    <location>
        <begin position="7"/>
        <end position="29"/>
    </location>
</feature>
<feature type="transmembrane region" description="Helical" evidence="5">
    <location>
        <begin position="191"/>
        <end position="213"/>
    </location>
</feature>
<reference evidence="6" key="3">
    <citation type="submission" date="2025-08" db="UniProtKB">
        <authorList>
            <consortium name="Ensembl"/>
        </authorList>
    </citation>
    <scope>IDENTIFICATION</scope>
    <source>
        <strain evidence="6">JP 163 A</strain>
    </source>
</reference>